<dbReference type="EMBL" id="QRVZ01000006">
    <property type="protein sequence ID" value="RGS84574.1"/>
    <property type="molecule type" value="Genomic_DNA"/>
</dbReference>
<evidence type="ECO:0000313" key="8">
    <source>
        <dbReference type="EMBL" id="MDC2409329.1"/>
    </source>
</evidence>
<evidence type="ECO:0000313" key="7">
    <source>
        <dbReference type="EMBL" id="KAA3804597.1"/>
    </source>
</evidence>
<dbReference type="InterPro" id="IPR036388">
    <property type="entry name" value="WH-like_DNA-bd_sf"/>
</dbReference>
<reference evidence="12" key="1">
    <citation type="journal article" date="2018" name="J. Anim. Genet.">
        <title>Acquired interbacterial defense systems protect against interspecies antagonism in the human gut microbiome.</title>
        <authorList>
            <person name="Ross B.D."/>
            <person name="Verster A.J."/>
            <person name="Radey M.C."/>
            <person name="Schmidtke D.T."/>
            <person name="Pope C.E."/>
            <person name="Hoffman L.R."/>
            <person name="Hajjar A."/>
            <person name="Peterson S.B."/>
            <person name="Borenstein E."/>
            <person name="Mougous J."/>
        </authorList>
    </citation>
    <scope>NUCLEOTIDE SEQUENCE [LARGE SCALE GENOMIC DNA]</scope>
    <source>
        <strain evidence="12">3725 D1 iv</strain>
    </source>
</reference>
<accession>A0A395VY34</accession>
<dbReference type="Gene3D" id="1.10.1740.10">
    <property type="match status" value="1"/>
</dbReference>
<dbReference type="CDD" id="cd06171">
    <property type="entry name" value="Sigma70_r4"/>
    <property type="match status" value="1"/>
</dbReference>
<dbReference type="Proteomes" id="UP001214017">
    <property type="component" value="Unassembled WGS sequence"/>
</dbReference>
<keyword evidence="3" id="KW-0731">Sigma factor</keyword>
<dbReference type="EMBL" id="VWLX01000008">
    <property type="protein sequence ID" value="KAA3804597.1"/>
    <property type="molecule type" value="Genomic_DNA"/>
</dbReference>
<protein>
    <submittedName>
        <fullName evidence="10">RNA polymerase sigma-70 factor</fullName>
    </submittedName>
</protein>
<evidence type="ECO:0000313" key="10">
    <source>
        <dbReference type="EMBL" id="RGS84574.1"/>
    </source>
</evidence>
<dbReference type="EMBL" id="JAQNWR010000010">
    <property type="protein sequence ID" value="MDC2409329.1"/>
    <property type="molecule type" value="Genomic_DNA"/>
</dbReference>
<dbReference type="Proteomes" id="UP000318823">
    <property type="component" value="Chromosome"/>
</dbReference>
<evidence type="ECO:0000313" key="13">
    <source>
        <dbReference type="Proteomes" id="UP000460135"/>
    </source>
</evidence>
<feature type="domain" description="RNA polymerase sigma-70 region 2" evidence="5">
    <location>
        <begin position="15"/>
        <end position="78"/>
    </location>
</feature>
<dbReference type="InterPro" id="IPR014284">
    <property type="entry name" value="RNA_pol_sigma-70_dom"/>
</dbReference>
<dbReference type="RefSeq" id="WP_004297421.1">
    <property type="nucleotide sequence ID" value="NZ_BAABYJ010000001.1"/>
</dbReference>
<dbReference type="GO" id="GO:0003677">
    <property type="term" value="F:DNA binding"/>
    <property type="evidence" value="ECO:0007669"/>
    <property type="project" value="InterPro"/>
</dbReference>
<reference evidence="9" key="2">
    <citation type="journal article" date="2018" name="Nature">
        <title>Human gut bacteria contain acquired interbacterial defence systems.</title>
        <authorList>
            <person name="Ross B.D."/>
            <person name="Verster A.J."/>
            <person name="Radey M.C."/>
            <person name="Schmidtke D.T."/>
            <person name="Pope C.E."/>
            <person name="Hoffman L.R."/>
            <person name="Hajjar A."/>
            <person name="Peterson S.B."/>
            <person name="Borenstein E."/>
            <person name="Mougous J."/>
        </authorList>
    </citation>
    <scope>NUCLEOTIDE SEQUENCE</scope>
    <source>
        <strain evidence="9">3725 D1 iv</strain>
    </source>
</reference>
<dbReference type="KEGG" id="boa:Bovatus_00183"/>
<organism evidence="10 11">
    <name type="scientific">Bacteroides ovatus</name>
    <dbReference type="NCBI Taxonomy" id="28116"/>
    <lineage>
        <taxon>Bacteria</taxon>
        <taxon>Pseudomonadati</taxon>
        <taxon>Bacteroidota</taxon>
        <taxon>Bacteroidia</taxon>
        <taxon>Bacteroidales</taxon>
        <taxon>Bacteroidaceae</taxon>
        <taxon>Bacteroides</taxon>
    </lineage>
</organism>
<dbReference type="InterPro" id="IPR039425">
    <property type="entry name" value="RNA_pol_sigma-70-like"/>
</dbReference>
<dbReference type="InterPro" id="IPR013249">
    <property type="entry name" value="RNA_pol_sigma70_r4_t2"/>
</dbReference>
<evidence type="ECO:0000259" key="6">
    <source>
        <dbReference type="Pfam" id="PF08281"/>
    </source>
</evidence>
<reference evidence="8" key="6">
    <citation type="submission" date="2022-10" db="EMBL/GenBank/DDBJ databases">
        <title>Human gut microbiome strain richness.</title>
        <authorList>
            <person name="Chen-Liaw A."/>
        </authorList>
    </citation>
    <scope>NUCLEOTIDE SEQUENCE</scope>
    <source>
        <strain evidence="8">F7_m1001271B151109d0_201107</strain>
    </source>
</reference>
<dbReference type="GeneID" id="29454901"/>
<comment type="similarity">
    <text evidence="1">Belongs to the sigma-70 factor family. ECF subfamily.</text>
</comment>
<dbReference type="InterPro" id="IPR007627">
    <property type="entry name" value="RNA_pol_sigma70_r2"/>
</dbReference>
<dbReference type="GO" id="GO:0006352">
    <property type="term" value="P:DNA-templated transcription initiation"/>
    <property type="evidence" value="ECO:0007669"/>
    <property type="project" value="InterPro"/>
</dbReference>
<evidence type="ECO:0000313" key="11">
    <source>
        <dbReference type="Proteomes" id="UP000266492"/>
    </source>
</evidence>
<dbReference type="InterPro" id="IPR013325">
    <property type="entry name" value="RNA_pol_sigma_r2"/>
</dbReference>
<proteinExistence type="inferred from homology"/>
<reference evidence="10 11" key="3">
    <citation type="submission" date="2018-08" db="EMBL/GenBank/DDBJ databases">
        <title>A genome reference for cultivated species of the human gut microbiota.</title>
        <authorList>
            <person name="Zou Y."/>
            <person name="Xue W."/>
            <person name="Luo G."/>
        </authorList>
    </citation>
    <scope>NUCLEOTIDE SEQUENCE [LARGE SCALE GENOMIC DNA]</scope>
    <source>
        <strain evidence="10 11">AF20-9LB</strain>
    </source>
</reference>
<dbReference type="Pfam" id="PF08281">
    <property type="entry name" value="Sigma70_r4_2"/>
    <property type="match status" value="1"/>
</dbReference>
<dbReference type="NCBIfam" id="TIGR02937">
    <property type="entry name" value="sigma70-ECF"/>
    <property type="match status" value="1"/>
</dbReference>
<keyword evidence="4" id="KW-0804">Transcription</keyword>
<evidence type="ECO:0000256" key="2">
    <source>
        <dbReference type="ARBA" id="ARBA00023015"/>
    </source>
</evidence>
<evidence type="ECO:0000259" key="5">
    <source>
        <dbReference type="Pfam" id="PF04542"/>
    </source>
</evidence>
<evidence type="ECO:0000256" key="1">
    <source>
        <dbReference type="ARBA" id="ARBA00010641"/>
    </source>
</evidence>
<dbReference type="GO" id="GO:0016987">
    <property type="term" value="F:sigma factor activity"/>
    <property type="evidence" value="ECO:0007669"/>
    <property type="project" value="UniProtKB-KW"/>
</dbReference>
<dbReference type="PANTHER" id="PTHR43133:SF46">
    <property type="entry name" value="RNA POLYMERASE SIGMA-70 FACTOR ECF SUBFAMILY"/>
    <property type="match status" value="1"/>
</dbReference>
<reference evidence="7 13" key="4">
    <citation type="journal article" date="2019" name="Nat. Med.">
        <title>A library of human gut bacterial isolates paired with longitudinal multiomics data enables mechanistic microbiome research.</title>
        <authorList>
            <person name="Poyet M."/>
            <person name="Groussin M."/>
            <person name="Gibbons S.M."/>
            <person name="Avila-Pacheco J."/>
            <person name="Jiang X."/>
            <person name="Kearney S.M."/>
            <person name="Perrotta A.R."/>
            <person name="Berdy B."/>
            <person name="Zhao S."/>
            <person name="Lieberman T.D."/>
            <person name="Swanson P.K."/>
            <person name="Smith M."/>
            <person name="Roesemann S."/>
            <person name="Alexander J.E."/>
            <person name="Rich S.A."/>
            <person name="Livny J."/>
            <person name="Vlamakis H."/>
            <person name="Clish C."/>
            <person name="Bullock K."/>
            <person name="Deik A."/>
            <person name="Scott J."/>
            <person name="Pierce K.A."/>
            <person name="Xavier R.J."/>
            <person name="Alm E.J."/>
        </authorList>
    </citation>
    <scope>NUCLEOTIDE SEQUENCE [LARGE SCALE GENOMIC DNA]</scope>
    <source>
        <strain evidence="7 13">BIOML-A183</strain>
    </source>
</reference>
<evidence type="ECO:0000313" key="12">
    <source>
        <dbReference type="Proteomes" id="UP000318823"/>
    </source>
</evidence>
<dbReference type="Proteomes" id="UP000460135">
    <property type="component" value="Unassembled WGS sequence"/>
</dbReference>
<dbReference type="SUPFAM" id="SSF88659">
    <property type="entry name" value="Sigma3 and sigma4 domains of RNA polymerase sigma factors"/>
    <property type="match status" value="1"/>
</dbReference>
<keyword evidence="2" id="KW-0805">Transcription regulation</keyword>
<dbReference type="AlphaFoldDB" id="A0A395VY34"/>
<dbReference type="Pfam" id="PF04542">
    <property type="entry name" value="Sigma70_r2"/>
    <property type="match status" value="1"/>
</dbReference>
<feature type="domain" description="RNA polymerase sigma factor 70 region 4 type 2" evidence="6">
    <location>
        <begin position="118"/>
        <end position="166"/>
    </location>
</feature>
<reference evidence="9" key="5">
    <citation type="submission" date="2019-07" db="EMBL/GenBank/DDBJ databases">
        <authorList>
            <person name="Ross B.D."/>
            <person name="Verster A.J."/>
            <person name="Radey M.C."/>
            <person name="Schmidtke D.T."/>
            <person name="Pope C.E."/>
            <person name="Hoffman L.R."/>
            <person name="Hajjar A."/>
            <person name="Peterson S.B."/>
            <person name="Borenstein E."/>
            <person name="Mougous J.D."/>
        </authorList>
    </citation>
    <scope>NUCLEOTIDE SEQUENCE</scope>
    <source>
        <strain evidence="9">3725 D1 iv</strain>
    </source>
</reference>
<dbReference type="NCBIfam" id="TIGR02985">
    <property type="entry name" value="Sig70_bacteroi1"/>
    <property type="match status" value="1"/>
</dbReference>
<evidence type="ECO:0000256" key="3">
    <source>
        <dbReference type="ARBA" id="ARBA00023082"/>
    </source>
</evidence>
<dbReference type="EMBL" id="CP041395">
    <property type="protein sequence ID" value="QDM08393.1"/>
    <property type="molecule type" value="Genomic_DNA"/>
</dbReference>
<sequence length="182" mass="21686">MKDEHVNDINNYQKLYMQYAPMLLRFAGKFISPFFAEDIVHDVFLKIWDKQVFLLSESEVKNILFVAVRNACIDHLRRISLEQEFADKRAIQLKLDELSFYDGADELFMRKDLMAHVMAKINELPEKRREIFLLSYMEGLKAAEIAERLNLSTRTVENQLYRTLLFLRKELQTAFVYLFMFV</sequence>
<dbReference type="Gene3D" id="1.10.10.10">
    <property type="entry name" value="Winged helix-like DNA-binding domain superfamily/Winged helix DNA-binding domain"/>
    <property type="match status" value="1"/>
</dbReference>
<gene>
    <name evidence="10" type="ORF">DWX70_09375</name>
    <name evidence="9" type="ORF">DYI28_06500</name>
    <name evidence="7" type="ORF">F3F51_12385</name>
    <name evidence="8" type="ORF">PO240_15740</name>
</gene>
<evidence type="ECO:0000313" key="9">
    <source>
        <dbReference type="EMBL" id="QDM08393.1"/>
    </source>
</evidence>
<name>A0A395VY34_BACOV</name>
<dbReference type="PANTHER" id="PTHR43133">
    <property type="entry name" value="RNA POLYMERASE ECF-TYPE SIGMA FACTO"/>
    <property type="match status" value="1"/>
</dbReference>
<dbReference type="InterPro" id="IPR014327">
    <property type="entry name" value="RNA_pol_sigma70_bacteroid"/>
</dbReference>
<evidence type="ECO:0000256" key="4">
    <source>
        <dbReference type="ARBA" id="ARBA00023163"/>
    </source>
</evidence>
<dbReference type="InterPro" id="IPR013324">
    <property type="entry name" value="RNA_pol_sigma_r3/r4-like"/>
</dbReference>
<dbReference type="Proteomes" id="UP000266492">
    <property type="component" value="Unassembled WGS sequence"/>
</dbReference>
<dbReference type="SUPFAM" id="SSF88946">
    <property type="entry name" value="Sigma2 domain of RNA polymerase sigma factors"/>
    <property type="match status" value="1"/>
</dbReference>